<evidence type="ECO:0000256" key="14">
    <source>
        <dbReference type="HAMAP-Rule" id="MF_00154"/>
    </source>
</evidence>
<dbReference type="GO" id="GO:0048034">
    <property type="term" value="P:heme O biosynthetic process"/>
    <property type="evidence" value="ECO:0007669"/>
    <property type="project" value="UniProtKB-UniRule"/>
</dbReference>
<dbReference type="Proteomes" id="UP000264141">
    <property type="component" value="Unassembled WGS sequence"/>
</dbReference>
<evidence type="ECO:0000256" key="2">
    <source>
        <dbReference type="ARBA" id="ARBA00004919"/>
    </source>
</evidence>
<dbReference type="NCBIfam" id="NF003349">
    <property type="entry name" value="PRK04375.1-2"/>
    <property type="match status" value="1"/>
</dbReference>
<feature type="transmembrane region" description="Helical" evidence="14">
    <location>
        <begin position="490"/>
        <end position="513"/>
    </location>
</feature>
<dbReference type="InterPro" id="IPR044878">
    <property type="entry name" value="UbiA_sf"/>
</dbReference>
<dbReference type="CDD" id="cd13957">
    <property type="entry name" value="PT_UbiA_Cox10"/>
    <property type="match status" value="1"/>
</dbReference>
<sequence>MPCNGFHSLLSSSQDTRSMSANISAPHLHKNFHYLLFAALLFTFLLMAFGVLVRIGDAAHACPDWPTCNGSFTLPTGDQARLQVLHRALSAASMLLTGLAAVWAARSMPGKKTVAFSVYAAAFFMLANVVLGGYAATRNLSAGVLVGVLHQIFAMLSLGWLTVAVLGSSLPAASTPGLRTSFSRWAAVTTGVLFALFVSGSIVSALHAGAACTTWPLCPAETPLARLALTHRTLTLIAIFLQTMLFLRAWRSERHHAVELTAATAAFILLAGQILLGALMVSRNFPPELNALHAVASAAFWVAQILAMASSVFRTPAEESAPLPRPMPFAGRLKDFIALNKPIIVLLLLVTTYAGMVVGGKTLPSLSLTFWTLLGGALAAGGSSALNQYIDRETDRAMQRTSRRPLPSGRMMPAEALAYGTGAVLASFFLLAGFVNLLSALLSLAGMVYYVLIYSIWLKYTTVQNIVIGGGAGAIPPLVGWAAATGSLNIPSLFLFAIIFLWTPPHFWALALVRRNDYARGGVPMLPVVRGEEATRKQVFLYTLELVALTLLIPLFRLAGSVYLVSALFLGAWLVLSAWRVFRQGGNKNAWMMYRVSSMYLAFLFLAMVIDVLI</sequence>
<dbReference type="Pfam" id="PF02628">
    <property type="entry name" value="COX15-CtaA"/>
    <property type="match status" value="1"/>
</dbReference>
<dbReference type="UniPathway" id="UPA00834">
    <property type="reaction ID" value="UER00712"/>
</dbReference>
<evidence type="ECO:0000256" key="9">
    <source>
        <dbReference type="ARBA" id="ARBA00023136"/>
    </source>
</evidence>
<dbReference type="STRING" id="229919.GCA_001050195_00291"/>
<dbReference type="InterPro" id="IPR003780">
    <property type="entry name" value="COX15/CtaA_fam"/>
</dbReference>
<dbReference type="InterPro" id="IPR000537">
    <property type="entry name" value="UbiA_prenyltransferase"/>
</dbReference>
<keyword evidence="9 14" id="KW-0472">Membrane</keyword>
<feature type="transmembrane region" description="Helical" evidence="14">
    <location>
        <begin position="116"/>
        <end position="136"/>
    </location>
</feature>
<evidence type="ECO:0000313" key="16">
    <source>
        <dbReference type="Proteomes" id="UP000264141"/>
    </source>
</evidence>
<feature type="transmembrane region" description="Helical" evidence="14">
    <location>
        <begin position="562"/>
        <end position="582"/>
    </location>
</feature>
<name>A0A3D1JIY1_9CHLR</name>
<comment type="subcellular location">
    <subcellularLocation>
        <location evidence="1 14">Cell membrane</location>
        <topology evidence="1 14">Multi-pass membrane protein</topology>
    </subcellularLocation>
</comment>
<organism evidence="15 16">
    <name type="scientific">Anaerolinea thermolimosa</name>
    <dbReference type="NCBI Taxonomy" id="229919"/>
    <lineage>
        <taxon>Bacteria</taxon>
        <taxon>Bacillati</taxon>
        <taxon>Chloroflexota</taxon>
        <taxon>Anaerolineae</taxon>
        <taxon>Anaerolineales</taxon>
        <taxon>Anaerolineaceae</taxon>
        <taxon>Anaerolinea</taxon>
    </lineage>
</organism>
<feature type="transmembrane region" description="Helical" evidence="14">
    <location>
        <begin position="594"/>
        <end position="613"/>
    </location>
</feature>
<protein>
    <recommendedName>
        <fullName evidence="11 14">Protoheme IX farnesyltransferase</fullName>
        <ecNumber evidence="3 14">2.5.1.141</ecNumber>
    </recommendedName>
    <alternativeName>
        <fullName evidence="12 14">Heme B farnesyltransferase</fullName>
    </alternativeName>
    <alternativeName>
        <fullName evidence="10 14">Heme O synthase</fullName>
    </alternativeName>
</protein>
<evidence type="ECO:0000256" key="3">
    <source>
        <dbReference type="ARBA" id="ARBA00012292"/>
    </source>
</evidence>
<comment type="catalytic activity">
    <reaction evidence="13 14">
        <text>heme b + (2E,6E)-farnesyl diphosphate + H2O = Fe(II)-heme o + diphosphate</text>
        <dbReference type="Rhea" id="RHEA:28070"/>
        <dbReference type="ChEBI" id="CHEBI:15377"/>
        <dbReference type="ChEBI" id="CHEBI:33019"/>
        <dbReference type="ChEBI" id="CHEBI:60344"/>
        <dbReference type="ChEBI" id="CHEBI:60530"/>
        <dbReference type="ChEBI" id="CHEBI:175763"/>
        <dbReference type="EC" id="2.5.1.141"/>
    </reaction>
</comment>
<feature type="transmembrane region" description="Helical" evidence="14">
    <location>
        <begin position="336"/>
        <end position="356"/>
    </location>
</feature>
<comment type="function">
    <text evidence="14">Converts heme B (protoheme IX) to heme O by substitution of the vinyl group on carbon 2 of heme B porphyrin ring with a hydroxyethyl farnesyl side group.</text>
</comment>
<keyword evidence="4 14" id="KW-1003">Cell membrane</keyword>
<dbReference type="InterPro" id="IPR030470">
    <property type="entry name" value="UbiA_prenylTrfase_CS"/>
</dbReference>
<dbReference type="GO" id="GO:0008495">
    <property type="term" value="F:protoheme IX farnesyltransferase activity"/>
    <property type="evidence" value="ECO:0007669"/>
    <property type="project" value="UniProtKB-UniRule"/>
</dbReference>
<dbReference type="EMBL" id="DPBP01000042">
    <property type="protein sequence ID" value="HCE18463.1"/>
    <property type="molecule type" value="Genomic_DNA"/>
</dbReference>
<evidence type="ECO:0000256" key="1">
    <source>
        <dbReference type="ARBA" id="ARBA00004651"/>
    </source>
</evidence>
<feature type="transmembrane region" description="Helical" evidence="14">
    <location>
        <begin position="368"/>
        <end position="390"/>
    </location>
</feature>
<evidence type="ECO:0000256" key="6">
    <source>
        <dbReference type="ARBA" id="ARBA00022692"/>
    </source>
</evidence>
<accession>A0A3D1JIY1</accession>
<comment type="caution">
    <text evidence="14">Lacks conserved residue(s) required for the propagation of feature annotation.</text>
</comment>
<comment type="miscellaneous">
    <text evidence="14">Carbon 2 of the heme B porphyrin ring is defined according to the Fischer nomenclature.</text>
</comment>
<comment type="caution">
    <text evidence="15">The sequence shown here is derived from an EMBL/GenBank/DDBJ whole genome shotgun (WGS) entry which is preliminary data.</text>
</comment>
<reference evidence="15 16" key="1">
    <citation type="journal article" date="2018" name="Nat. Biotechnol.">
        <title>A standardized bacterial taxonomy based on genome phylogeny substantially revises the tree of life.</title>
        <authorList>
            <person name="Parks D.H."/>
            <person name="Chuvochina M."/>
            <person name="Waite D.W."/>
            <person name="Rinke C."/>
            <person name="Skarshewski A."/>
            <person name="Chaumeil P.A."/>
            <person name="Hugenholtz P."/>
        </authorList>
    </citation>
    <scope>NUCLEOTIDE SEQUENCE [LARGE SCALE GENOMIC DNA]</scope>
    <source>
        <strain evidence="15">UBA8781</strain>
    </source>
</reference>
<dbReference type="Pfam" id="PF01040">
    <property type="entry name" value="UbiA"/>
    <property type="match status" value="1"/>
</dbReference>
<comment type="similarity">
    <text evidence="14">Belongs to the UbiA prenyltransferase family. Protoheme IX farnesyltransferase subfamily.</text>
</comment>
<dbReference type="GO" id="GO:0005886">
    <property type="term" value="C:plasma membrane"/>
    <property type="evidence" value="ECO:0007669"/>
    <property type="project" value="UniProtKB-SubCell"/>
</dbReference>
<feature type="transmembrane region" description="Helical" evidence="14">
    <location>
        <begin position="411"/>
        <end position="431"/>
    </location>
</feature>
<feature type="transmembrane region" description="Helical" evidence="14">
    <location>
        <begin position="539"/>
        <end position="556"/>
    </location>
</feature>
<evidence type="ECO:0000256" key="8">
    <source>
        <dbReference type="ARBA" id="ARBA00023133"/>
    </source>
</evidence>
<proteinExistence type="inferred from homology"/>
<keyword evidence="8 14" id="KW-0350">Heme biosynthesis</keyword>
<dbReference type="PROSITE" id="PS00943">
    <property type="entry name" value="UBIA"/>
    <property type="match status" value="1"/>
</dbReference>
<evidence type="ECO:0000256" key="4">
    <source>
        <dbReference type="ARBA" id="ARBA00022475"/>
    </source>
</evidence>
<evidence type="ECO:0000256" key="12">
    <source>
        <dbReference type="ARBA" id="ARBA00042475"/>
    </source>
</evidence>
<dbReference type="NCBIfam" id="TIGR01473">
    <property type="entry name" value="cyoE_ctaB"/>
    <property type="match status" value="1"/>
</dbReference>
<keyword evidence="5 14" id="KW-0808">Transferase</keyword>
<feature type="transmembrane region" description="Helical" evidence="14">
    <location>
        <begin position="294"/>
        <end position="315"/>
    </location>
</feature>
<evidence type="ECO:0000256" key="11">
    <source>
        <dbReference type="ARBA" id="ARBA00040810"/>
    </source>
</evidence>
<gene>
    <name evidence="14" type="primary">ctaB</name>
    <name evidence="15" type="ORF">DEQ80_11435</name>
</gene>
<keyword evidence="6 14" id="KW-0812">Transmembrane</keyword>
<feature type="transmembrane region" description="Helical" evidence="14">
    <location>
        <begin position="148"/>
        <end position="173"/>
    </location>
</feature>
<dbReference type="GO" id="GO:0006784">
    <property type="term" value="P:heme A biosynthetic process"/>
    <property type="evidence" value="ECO:0007669"/>
    <property type="project" value="InterPro"/>
</dbReference>
<feature type="transmembrane region" description="Helical" evidence="14">
    <location>
        <begin position="229"/>
        <end position="250"/>
    </location>
</feature>
<keyword evidence="7 14" id="KW-1133">Transmembrane helix</keyword>
<evidence type="ECO:0000256" key="13">
    <source>
        <dbReference type="ARBA" id="ARBA00047690"/>
    </source>
</evidence>
<feature type="transmembrane region" description="Helical" evidence="14">
    <location>
        <begin position="437"/>
        <end position="458"/>
    </location>
</feature>
<dbReference type="HAMAP" id="MF_00154">
    <property type="entry name" value="CyoE_CtaB"/>
    <property type="match status" value="1"/>
</dbReference>
<dbReference type="PANTHER" id="PTHR43448:SF7">
    <property type="entry name" value="4-HYDROXYBENZOATE SOLANESYLTRANSFERASE"/>
    <property type="match status" value="1"/>
</dbReference>
<evidence type="ECO:0000313" key="15">
    <source>
        <dbReference type="EMBL" id="HCE18463.1"/>
    </source>
</evidence>
<dbReference type="AlphaFoldDB" id="A0A3D1JIY1"/>
<evidence type="ECO:0000256" key="10">
    <source>
        <dbReference type="ARBA" id="ARBA00030253"/>
    </source>
</evidence>
<evidence type="ECO:0000256" key="7">
    <source>
        <dbReference type="ARBA" id="ARBA00022989"/>
    </source>
</evidence>
<dbReference type="PANTHER" id="PTHR43448">
    <property type="entry name" value="PROTOHEME IX FARNESYLTRANSFERASE, MITOCHONDRIAL"/>
    <property type="match status" value="1"/>
</dbReference>
<dbReference type="Gene3D" id="1.10.357.140">
    <property type="entry name" value="UbiA prenyltransferase"/>
    <property type="match status" value="1"/>
</dbReference>
<feature type="transmembrane region" description="Helical" evidence="14">
    <location>
        <begin position="185"/>
        <end position="209"/>
    </location>
</feature>
<comment type="pathway">
    <text evidence="2 14">Porphyrin-containing compound metabolism; heme O biosynthesis; heme O from protoheme: step 1/1.</text>
</comment>
<dbReference type="EC" id="2.5.1.141" evidence="3 14"/>
<feature type="transmembrane region" description="Helical" evidence="14">
    <location>
        <begin position="262"/>
        <end position="282"/>
    </location>
</feature>
<dbReference type="InterPro" id="IPR006369">
    <property type="entry name" value="Protohaem_IX_farnesylTrfase"/>
</dbReference>
<feature type="transmembrane region" description="Helical" evidence="14">
    <location>
        <begin position="465"/>
        <end position="484"/>
    </location>
</feature>
<feature type="transmembrane region" description="Helical" evidence="14">
    <location>
        <begin position="34"/>
        <end position="55"/>
    </location>
</feature>
<evidence type="ECO:0000256" key="5">
    <source>
        <dbReference type="ARBA" id="ARBA00022679"/>
    </source>
</evidence>